<sequence>MLMDLLKSAHDAKGNEECQENMSCFLTPFSRSNYLMCGESSSWVRL</sequence>
<gene>
    <name evidence="1" type="ORF">MTR67_052053</name>
</gene>
<evidence type="ECO:0000313" key="1">
    <source>
        <dbReference type="EMBL" id="WMV58668.1"/>
    </source>
</evidence>
<keyword evidence="2" id="KW-1185">Reference proteome</keyword>
<dbReference type="EMBL" id="CP133623">
    <property type="protein sequence ID" value="WMV58668.1"/>
    <property type="molecule type" value="Genomic_DNA"/>
</dbReference>
<proteinExistence type="predicted"/>
<dbReference type="Proteomes" id="UP001234989">
    <property type="component" value="Chromosome 12"/>
</dbReference>
<dbReference type="AlphaFoldDB" id="A0AAF1A2L4"/>
<protein>
    <submittedName>
        <fullName evidence="1">Uncharacterized protein</fullName>
    </submittedName>
</protein>
<reference evidence="1" key="1">
    <citation type="submission" date="2023-08" db="EMBL/GenBank/DDBJ databases">
        <title>A de novo genome assembly of Solanum verrucosum Schlechtendal, a Mexican diploid species geographically isolated from the other diploid A-genome species in potato relatives.</title>
        <authorList>
            <person name="Hosaka K."/>
        </authorList>
    </citation>
    <scope>NUCLEOTIDE SEQUENCE</scope>
    <source>
        <tissue evidence="1">Young leaves</tissue>
    </source>
</reference>
<evidence type="ECO:0000313" key="2">
    <source>
        <dbReference type="Proteomes" id="UP001234989"/>
    </source>
</evidence>
<name>A0AAF1A2L4_SOLVR</name>
<organism evidence="1 2">
    <name type="scientific">Solanum verrucosum</name>
    <dbReference type="NCBI Taxonomy" id="315347"/>
    <lineage>
        <taxon>Eukaryota</taxon>
        <taxon>Viridiplantae</taxon>
        <taxon>Streptophyta</taxon>
        <taxon>Embryophyta</taxon>
        <taxon>Tracheophyta</taxon>
        <taxon>Spermatophyta</taxon>
        <taxon>Magnoliopsida</taxon>
        <taxon>eudicotyledons</taxon>
        <taxon>Gunneridae</taxon>
        <taxon>Pentapetalae</taxon>
        <taxon>asterids</taxon>
        <taxon>lamiids</taxon>
        <taxon>Solanales</taxon>
        <taxon>Solanaceae</taxon>
        <taxon>Solanoideae</taxon>
        <taxon>Solaneae</taxon>
        <taxon>Solanum</taxon>
    </lineage>
</organism>
<accession>A0AAF1A2L4</accession>